<evidence type="ECO:0000313" key="21">
    <source>
        <dbReference type="EMBL" id="RJP75130.1"/>
    </source>
</evidence>
<dbReference type="InterPro" id="IPR036890">
    <property type="entry name" value="HATPase_C_sf"/>
</dbReference>
<comment type="subcellular location">
    <subcellularLocation>
        <location evidence="3">Cytoplasm</location>
    </subcellularLocation>
</comment>
<dbReference type="GO" id="GO:0016020">
    <property type="term" value="C:membrane"/>
    <property type="evidence" value="ECO:0007669"/>
    <property type="project" value="InterPro"/>
</dbReference>
<sequence length="265" mass="29819">MKGPNTHWGNRAMKRESRKKPRDGKVISKAVEPVHDPARAVRLKAGDEKISRSLIEVMEEERRRISRDIHDELGQLATSIKMEVELLSDLGHDKAGLQTVCDSIRKKLDELLDSVSRISFALRPSILDDLGLIPAVESFLEKFQKASGIQCEWECDVRNSEYLPEVRITIYRILQEALTNVTRHAQTSTVKVGLYDEDGKLTLVIEDRGRGFDPFTIDAGRCLGLAGMRERAELAGGKLTVLSGRGFGTKVRMELPIETQREVIR</sequence>
<dbReference type="SUPFAM" id="SSF55874">
    <property type="entry name" value="ATPase domain of HSP90 chaperone/DNA topoisomerase II/histidine kinase"/>
    <property type="match status" value="1"/>
</dbReference>
<dbReference type="Proteomes" id="UP000285961">
    <property type="component" value="Unassembled WGS sequence"/>
</dbReference>
<keyword evidence="14" id="KW-0408">Iron</keyword>
<comment type="catalytic activity">
    <reaction evidence="1">
        <text>ATP + protein L-histidine = ADP + protein N-phospho-L-histidine.</text>
        <dbReference type="EC" id="2.7.13.3"/>
    </reaction>
</comment>
<dbReference type="PRINTS" id="PR00344">
    <property type="entry name" value="BCTRLSENSOR"/>
</dbReference>
<dbReference type="AlphaFoldDB" id="A0A419F946"/>
<dbReference type="CDD" id="cd16917">
    <property type="entry name" value="HATPase_UhpB-NarQ-NarX-like"/>
    <property type="match status" value="1"/>
</dbReference>
<dbReference type="EC" id="2.7.13.3" evidence="4"/>
<dbReference type="InterPro" id="IPR050482">
    <property type="entry name" value="Sensor_HK_TwoCompSys"/>
</dbReference>
<dbReference type="Pfam" id="PF07730">
    <property type="entry name" value="HisKA_3"/>
    <property type="match status" value="1"/>
</dbReference>
<protein>
    <recommendedName>
        <fullName evidence="5">Oxygen sensor histidine kinase NreB</fullName>
        <ecNumber evidence="4">2.7.13.3</ecNumber>
    </recommendedName>
    <alternativeName>
        <fullName evidence="18">Nitrogen regulation protein B</fullName>
    </alternativeName>
</protein>
<evidence type="ECO:0000256" key="8">
    <source>
        <dbReference type="ARBA" id="ARBA00022553"/>
    </source>
</evidence>
<dbReference type="Gene3D" id="1.20.5.1930">
    <property type="match status" value="1"/>
</dbReference>
<evidence type="ECO:0000256" key="13">
    <source>
        <dbReference type="ARBA" id="ARBA00022840"/>
    </source>
</evidence>
<keyword evidence="6" id="KW-0004">4Fe-4S</keyword>
<evidence type="ECO:0000313" key="22">
    <source>
        <dbReference type="Proteomes" id="UP000285961"/>
    </source>
</evidence>
<name>A0A419F946_9BACT</name>
<organism evidence="21 22">
    <name type="scientific">Candidatus Abyssobacteria bacterium SURF_17</name>
    <dbReference type="NCBI Taxonomy" id="2093361"/>
    <lineage>
        <taxon>Bacteria</taxon>
        <taxon>Pseudomonadati</taxon>
        <taxon>Candidatus Hydrogenedentota</taxon>
        <taxon>Candidatus Abyssobacteria</taxon>
    </lineage>
</organism>
<reference evidence="21 22" key="1">
    <citation type="journal article" date="2017" name="ISME J.">
        <title>Energy and carbon metabolisms in a deep terrestrial subsurface fluid microbial community.</title>
        <authorList>
            <person name="Momper L."/>
            <person name="Jungbluth S.P."/>
            <person name="Lee M.D."/>
            <person name="Amend J.P."/>
        </authorList>
    </citation>
    <scope>NUCLEOTIDE SEQUENCE [LARGE SCALE GENOMIC DNA]</scope>
    <source>
        <strain evidence="21">SURF_17</strain>
    </source>
</reference>
<evidence type="ECO:0000256" key="18">
    <source>
        <dbReference type="ARBA" id="ARBA00030800"/>
    </source>
</evidence>
<evidence type="ECO:0000256" key="7">
    <source>
        <dbReference type="ARBA" id="ARBA00022490"/>
    </source>
</evidence>
<comment type="cofactor">
    <cofactor evidence="2">
        <name>[4Fe-4S] cluster</name>
        <dbReference type="ChEBI" id="CHEBI:49883"/>
    </cofactor>
</comment>
<dbReference type="Gene3D" id="3.30.565.10">
    <property type="entry name" value="Histidine kinase-like ATPase, C-terminal domain"/>
    <property type="match status" value="1"/>
</dbReference>
<feature type="domain" description="Histidine kinase" evidence="20">
    <location>
        <begin position="68"/>
        <end position="259"/>
    </location>
</feature>
<dbReference type="Pfam" id="PF02518">
    <property type="entry name" value="HATPase_c"/>
    <property type="match status" value="1"/>
</dbReference>
<dbReference type="GO" id="GO:0005737">
    <property type="term" value="C:cytoplasm"/>
    <property type="evidence" value="ECO:0007669"/>
    <property type="project" value="UniProtKB-SubCell"/>
</dbReference>
<evidence type="ECO:0000256" key="2">
    <source>
        <dbReference type="ARBA" id="ARBA00001966"/>
    </source>
</evidence>
<keyword evidence="11" id="KW-0547">Nucleotide-binding</keyword>
<keyword evidence="9" id="KW-0808">Transferase</keyword>
<proteinExistence type="predicted"/>
<dbReference type="PANTHER" id="PTHR24421:SF10">
    <property type="entry name" value="NITRATE_NITRITE SENSOR PROTEIN NARQ"/>
    <property type="match status" value="1"/>
</dbReference>
<evidence type="ECO:0000259" key="20">
    <source>
        <dbReference type="PROSITE" id="PS50109"/>
    </source>
</evidence>
<dbReference type="InterPro" id="IPR011712">
    <property type="entry name" value="Sig_transdc_His_kin_sub3_dim/P"/>
</dbReference>
<evidence type="ECO:0000256" key="14">
    <source>
        <dbReference type="ARBA" id="ARBA00023004"/>
    </source>
</evidence>
<evidence type="ECO:0000256" key="11">
    <source>
        <dbReference type="ARBA" id="ARBA00022741"/>
    </source>
</evidence>
<keyword evidence="12 21" id="KW-0418">Kinase</keyword>
<evidence type="ECO:0000256" key="12">
    <source>
        <dbReference type="ARBA" id="ARBA00022777"/>
    </source>
</evidence>
<evidence type="ECO:0000256" key="3">
    <source>
        <dbReference type="ARBA" id="ARBA00004496"/>
    </source>
</evidence>
<dbReference type="GO" id="GO:0046872">
    <property type="term" value="F:metal ion binding"/>
    <property type="evidence" value="ECO:0007669"/>
    <property type="project" value="UniProtKB-KW"/>
</dbReference>
<dbReference type="GO" id="GO:0046983">
    <property type="term" value="F:protein dimerization activity"/>
    <property type="evidence" value="ECO:0007669"/>
    <property type="project" value="InterPro"/>
</dbReference>
<evidence type="ECO:0000256" key="17">
    <source>
        <dbReference type="ARBA" id="ARBA00024827"/>
    </source>
</evidence>
<keyword evidence="16" id="KW-0411">Iron-sulfur</keyword>
<keyword evidence="8" id="KW-0597">Phosphoprotein</keyword>
<gene>
    <name evidence="21" type="ORF">C4532_00880</name>
</gene>
<dbReference type="InterPro" id="IPR005467">
    <property type="entry name" value="His_kinase_dom"/>
</dbReference>
<evidence type="ECO:0000256" key="9">
    <source>
        <dbReference type="ARBA" id="ARBA00022679"/>
    </source>
</evidence>
<evidence type="ECO:0000256" key="15">
    <source>
        <dbReference type="ARBA" id="ARBA00023012"/>
    </source>
</evidence>
<dbReference type="InterPro" id="IPR004358">
    <property type="entry name" value="Sig_transdc_His_kin-like_C"/>
</dbReference>
<keyword evidence="15" id="KW-0902">Two-component regulatory system</keyword>
<keyword evidence="13" id="KW-0067">ATP-binding</keyword>
<dbReference type="SMART" id="SM00387">
    <property type="entry name" value="HATPase_c"/>
    <property type="match status" value="1"/>
</dbReference>
<evidence type="ECO:0000256" key="5">
    <source>
        <dbReference type="ARBA" id="ARBA00017322"/>
    </source>
</evidence>
<comment type="caution">
    <text evidence="21">The sequence shown here is derived from an EMBL/GenBank/DDBJ whole genome shotgun (WGS) entry which is preliminary data.</text>
</comment>
<dbReference type="PANTHER" id="PTHR24421">
    <property type="entry name" value="NITRATE/NITRITE SENSOR PROTEIN NARX-RELATED"/>
    <property type="match status" value="1"/>
</dbReference>
<dbReference type="PROSITE" id="PS50109">
    <property type="entry name" value="HIS_KIN"/>
    <property type="match status" value="1"/>
</dbReference>
<evidence type="ECO:0000256" key="16">
    <source>
        <dbReference type="ARBA" id="ARBA00023014"/>
    </source>
</evidence>
<evidence type="ECO:0000256" key="10">
    <source>
        <dbReference type="ARBA" id="ARBA00022723"/>
    </source>
</evidence>
<accession>A0A419F946</accession>
<evidence type="ECO:0000256" key="4">
    <source>
        <dbReference type="ARBA" id="ARBA00012438"/>
    </source>
</evidence>
<keyword evidence="7" id="KW-0963">Cytoplasm</keyword>
<dbReference type="GO" id="GO:0005524">
    <property type="term" value="F:ATP binding"/>
    <property type="evidence" value="ECO:0007669"/>
    <property type="project" value="UniProtKB-KW"/>
</dbReference>
<comment type="function">
    <text evidence="17">Member of the two-component regulatory system NreB/NreC involved in the control of dissimilatory nitrate/nitrite reduction in response to oxygen. NreB functions as a direct oxygen sensor histidine kinase which is autophosphorylated, in the absence of oxygen, probably at the conserved histidine residue, and transfers its phosphate group probably to a conserved aspartate residue of NreC. NreB/NreC activates the expression of the nitrate (narGHJI) and nitrite (nir) reductase operons, as well as the putative nitrate transporter gene narT.</text>
</comment>
<dbReference type="InterPro" id="IPR003594">
    <property type="entry name" value="HATPase_dom"/>
</dbReference>
<keyword evidence="10" id="KW-0479">Metal-binding</keyword>
<dbReference type="GO" id="GO:0051539">
    <property type="term" value="F:4 iron, 4 sulfur cluster binding"/>
    <property type="evidence" value="ECO:0007669"/>
    <property type="project" value="UniProtKB-KW"/>
</dbReference>
<evidence type="ECO:0000256" key="19">
    <source>
        <dbReference type="SAM" id="MobiDB-lite"/>
    </source>
</evidence>
<feature type="region of interest" description="Disordered" evidence="19">
    <location>
        <begin position="1"/>
        <end position="31"/>
    </location>
</feature>
<evidence type="ECO:0000256" key="6">
    <source>
        <dbReference type="ARBA" id="ARBA00022485"/>
    </source>
</evidence>
<dbReference type="GO" id="GO:0000155">
    <property type="term" value="F:phosphorelay sensor kinase activity"/>
    <property type="evidence" value="ECO:0007669"/>
    <property type="project" value="InterPro"/>
</dbReference>
<dbReference type="EMBL" id="QZKI01000006">
    <property type="protein sequence ID" value="RJP75130.1"/>
    <property type="molecule type" value="Genomic_DNA"/>
</dbReference>
<evidence type="ECO:0000256" key="1">
    <source>
        <dbReference type="ARBA" id="ARBA00000085"/>
    </source>
</evidence>